<evidence type="ECO:0000313" key="6">
    <source>
        <dbReference type="Proteomes" id="UP000604475"/>
    </source>
</evidence>
<dbReference type="Proteomes" id="UP000604475">
    <property type="component" value="Unassembled WGS sequence"/>
</dbReference>
<gene>
    <name evidence="5" type="ORF">I7412_33910</name>
</gene>
<dbReference type="InterPro" id="IPR028081">
    <property type="entry name" value="Leu-bd"/>
</dbReference>
<comment type="caution">
    <text evidence="5">The sequence shown here is derived from an EMBL/GenBank/DDBJ whole genome shotgun (WGS) entry which is preliminary data.</text>
</comment>
<reference evidence="5" key="1">
    <citation type="submission" date="2020-12" db="EMBL/GenBank/DDBJ databases">
        <title>Genomic characterization of non-nitrogen-fixing Frankia strains.</title>
        <authorList>
            <person name="Carlos-Shanley C."/>
            <person name="Guerra T."/>
            <person name="Hahn D."/>
        </authorList>
    </citation>
    <scope>NUCLEOTIDE SEQUENCE</scope>
    <source>
        <strain evidence="5">CN6</strain>
    </source>
</reference>
<dbReference type="CDD" id="cd06341">
    <property type="entry name" value="PBP1_ABC_ligand_binding-like"/>
    <property type="match status" value="1"/>
</dbReference>
<dbReference type="Pfam" id="PF13458">
    <property type="entry name" value="Peripla_BP_6"/>
    <property type="match status" value="1"/>
</dbReference>
<evidence type="ECO:0000256" key="3">
    <source>
        <dbReference type="SAM" id="SignalP"/>
    </source>
</evidence>
<protein>
    <submittedName>
        <fullName evidence="5">ABC transporter substrate-binding protein</fullName>
    </submittedName>
</protein>
<dbReference type="SUPFAM" id="SSF53822">
    <property type="entry name" value="Periplasmic binding protein-like I"/>
    <property type="match status" value="1"/>
</dbReference>
<dbReference type="EMBL" id="JAEACQ010000294">
    <property type="protein sequence ID" value="MBL7632064.1"/>
    <property type="molecule type" value="Genomic_DNA"/>
</dbReference>
<keyword evidence="2 3" id="KW-0732">Signal</keyword>
<feature type="signal peptide" evidence="3">
    <location>
        <begin position="1"/>
        <end position="22"/>
    </location>
</feature>
<comment type="similarity">
    <text evidence="1">Belongs to the leucine-binding protein family.</text>
</comment>
<dbReference type="PROSITE" id="PS51257">
    <property type="entry name" value="PROKAR_LIPOPROTEIN"/>
    <property type="match status" value="1"/>
</dbReference>
<evidence type="ECO:0000259" key="4">
    <source>
        <dbReference type="Pfam" id="PF13458"/>
    </source>
</evidence>
<dbReference type="PANTHER" id="PTHR47235">
    <property type="entry name" value="BLR6548 PROTEIN"/>
    <property type="match status" value="1"/>
</dbReference>
<evidence type="ECO:0000256" key="1">
    <source>
        <dbReference type="ARBA" id="ARBA00010062"/>
    </source>
</evidence>
<dbReference type="Gene3D" id="3.40.50.2300">
    <property type="match status" value="2"/>
</dbReference>
<name>A0A937RRK6_9ACTN</name>
<proteinExistence type="inferred from homology"/>
<evidence type="ECO:0000313" key="5">
    <source>
        <dbReference type="EMBL" id="MBL7632064.1"/>
    </source>
</evidence>
<dbReference type="AlphaFoldDB" id="A0A937RRK6"/>
<evidence type="ECO:0000256" key="2">
    <source>
        <dbReference type="ARBA" id="ARBA00022729"/>
    </source>
</evidence>
<feature type="domain" description="Leucine-binding protein" evidence="4">
    <location>
        <begin position="51"/>
        <end position="397"/>
    </location>
</feature>
<keyword evidence="6" id="KW-1185">Reference proteome</keyword>
<organism evidence="5 6">
    <name type="scientific">Frankia nepalensis</name>
    <dbReference type="NCBI Taxonomy" id="1836974"/>
    <lineage>
        <taxon>Bacteria</taxon>
        <taxon>Bacillati</taxon>
        <taxon>Actinomycetota</taxon>
        <taxon>Actinomycetes</taxon>
        <taxon>Frankiales</taxon>
        <taxon>Frankiaceae</taxon>
        <taxon>Frankia</taxon>
    </lineage>
</organism>
<sequence length="414" mass="43784">MPLRKRPMFRTITAMLSLGSLAMLTACDSPSGSDERTAALSCTAPGVSGSEIRAGLLFSDTGAGQSAFQAFRAGVDARLGVVNAEGGVNGRKVVYSWYDDATDPAQNLVGAQTLVGSDATFGIIEGTTTGAGSAQYLDDHDIPVVGVGGEIAWTQHPNMFAWSYYTTSAGSNSVWGELIRSQGGTRAALVDMAMSEAIQNFHRQLAESLEAAGVQVDQTFNVTAGTTNFESLVRQMKAAGIDTLTGSIFPDVLARILPAARAAGLDLKVVLSPLGYDQTLLGLIGPQLAGTVIYLDFVPFEANTPAHSRLLAAMQMYSPQIQPPAQQSAVFGWLSADIFLRGLEAAGPCPTRAAFIQGLRAVHDYHGDGLLPHPIDFATNRGHLSGCYDFVRVSEDGSRFVPLQPVSRCGEPLR</sequence>
<feature type="chain" id="PRO_5039082558" evidence="3">
    <location>
        <begin position="23"/>
        <end position="414"/>
    </location>
</feature>
<accession>A0A937RRK6</accession>
<dbReference type="PANTHER" id="PTHR47235:SF1">
    <property type="entry name" value="BLR6548 PROTEIN"/>
    <property type="match status" value="1"/>
</dbReference>
<dbReference type="InterPro" id="IPR028082">
    <property type="entry name" value="Peripla_BP_I"/>
</dbReference>